<dbReference type="EMBL" id="BAAALN010000019">
    <property type="protein sequence ID" value="GAA1252379.1"/>
    <property type="molecule type" value="Genomic_DNA"/>
</dbReference>
<protein>
    <recommendedName>
        <fullName evidence="1">DUF4440 domain-containing protein</fullName>
    </recommendedName>
</protein>
<name>A0ABN1WJV1_9PSEU</name>
<dbReference type="InterPro" id="IPR032710">
    <property type="entry name" value="NTF2-like_dom_sf"/>
</dbReference>
<organism evidence="2 3">
    <name type="scientific">Prauserella halophila</name>
    <dbReference type="NCBI Taxonomy" id="185641"/>
    <lineage>
        <taxon>Bacteria</taxon>
        <taxon>Bacillati</taxon>
        <taxon>Actinomycetota</taxon>
        <taxon>Actinomycetes</taxon>
        <taxon>Pseudonocardiales</taxon>
        <taxon>Pseudonocardiaceae</taxon>
        <taxon>Prauserella</taxon>
    </lineage>
</organism>
<sequence length="135" mass="15039">MYNVTNDVPDNLIKRYEHAFNTNDAKSMNDLFVDDPIFVNFGGNLVDDKESLYRAQAFVFGPGGPLENLSVSYTVEKITDLPEGLAAIHARQRTLRSDADAEDQRTDSMEAIFLVVAELVDGTWKIKIGQNTPVT</sequence>
<evidence type="ECO:0000313" key="2">
    <source>
        <dbReference type="EMBL" id="GAA1252379.1"/>
    </source>
</evidence>
<dbReference type="NCBIfam" id="TIGR02246">
    <property type="entry name" value="SgcJ/EcaC family oxidoreductase"/>
    <property type="match status" value="1"/>
</dbReference>
<dbReference type="Pfam" id="PF14534">
    <property type="entry name" value="DUF4440"/>
    <property type="match status" value="1"/>
</dbReference>
<proteinExistence type="predicted"/>
<feature type="domain" description="DUF4440" evidence="1">
    <location>
        <begin position="12"/>
        <end position="126"/>
    </location>
</feature>
<evidence type="ECO:0000313" key="3">
    <source>
        <dbReference type="Proteomes" id="UP001500653"/>
    </source>
</evidence>
<dbReference type="InterPro" id="IPR011944">
    <property type="entry name" value="Steroid_delta5-4_isomerase"/>
</dbReference>
<dbReference type="InterPro" id="IPR027843">
    <property type="entry name" value="DUF4440"/>
</dbReference>
<dbReference type="SUPFAM" id="SSF54427">
    <property type="entry name" value="NTF2-like"/>
    <property type="match status" value="1"/>
</dbReference>
<gene>
    <name evidence="2" type="ORF">GCM10009676_44110</name>
</gene>
<accession>A0ABN1WJV1</accession>
<keyword evidence="3" id="KW-1185">Reference proteome</keyword>
<dbReference type="Proteomes" id="UP001500653">
    <property type="component" value="Unassembled WGS sequence"/>
</dbReference>
<comment type="caution">
    <text evidence="2">The sequence shown here is derived from an EMBL/GenBank/DDBJ whole genome shotgun (WGS) entry which is preliminary data.</text>
</comment>
<reference evidence="2 3" key="1">
    <citation type="journal article" date="2019" name="Int. J. Syst. Evol. Microbiol.">
        <title>The Global Catalogue of Microorganisms (GCM) 10K type strain sequencing project: providing services to taxonomists for standard genome sequencing and annotation.</title>
        <authorList>
            <consortium name="The Broad Institute Genomics Platform"/>
            <consortium name="The Broad Institute Genome Sequencing Center for Infectious Disease"/>
            <person name="Wu L."/>
            <person name="Ma J."/>
        </authorList>
    </citation>
    <scope>NUCLEOTIDE SEQUENCE [LARGE SCALE GENOMIC DNA]</scope>
    <source>
        <strain evidence="2 3">JCM 13023</strain>
    </source>
</reference>
<dbReference type="Gene3D" id="3.10.450.50">
    <property type="match status" value="1"/>
</dbReference>
<evidence type="ECO:0000259" key="1">
    <source>
        <dbReference type="Pfam" id="PF14534"/>
    </source>
</evidence>